<feature type="domain" description="Nucleotide modification associated" evidence="1">
    <location>
        <begin position="1"/>
        <end position="203"/>
    </location>
</feature>
<dbReference type="KEGG" id="shm:Shewmr7_1034"/>
<name>Q0HXX2_SHESR</name>
<gene>
    <name evidence="2" type="ordered locus">Shewmr7_1034</name>
</gene>
<dbReference type="AlphaFoldDB" id="Q0HXX2"/>
<organism evidence="2">
    <name type="scientific">Shewanella sp. (strain MR-7)</name>
    <dbReference type="NCBI Taxonomy" id="60481"/>
    <lineage>
        <taxon>Bacteria</taxon>
        <taxon>Pseudomonadati</taxon>
        <taxon>Pseudomonadota</taxon>
        <taxon>Gammaproteobacteria</taxon>
        <taxon>Alteromonadales</taxon>
        <taxon>Shewanellaceae</taxon>
        <taxon>Shewanella</taxon>
    </lineage>
</organism>
<sequence length="211" mass="23889">MNKLYSYVVRYDSGFAPNPFYGFCSLATCKPDIRRTASVGNWVVGSGSKSVGRGGFLVYAMRVTEILTFEEFNNDPRFEAKKPFRQGSRRQSCGDNIYYHDVDGISRLQRDSFHSRDDGSINYDHLNKDTKTDRVLISNDFVYFGGQGPKIPENLKSGGSTTVVHSGIGYSIFTDQQLIKAFEEWLAGLRVDGYQGVPYEWISIRQQTNSR</sequence>
<protein>
    <recommendedName>
        <fullName evidence="1">Nucleotide modification associated domain-containing protein</fullName>
    </recommendedName>
</protein>
<dbReference type="InterPro" id="IPR041180">
    <property type="entry name" value="Nmad2"/>
</dbReference>
<dbReference type="Pfam" id="PF18753">
    <property type="entry name" value="Nmad2"/>
    <property type="match status" value="1"/>
</dbReference>
<proteinExistence type="predicted"/>
<evidence type="ECO:0000259" key="1">
    <source>
        <dbReference type="Pfam" id="PF18753"/>
    </source>
</evidence>
<accession>Q0HXX2</accession>
<evidence type="ECO:0000313" key="2">
    <source>
        <dbReference type="EMBL" id="ABI42033.1"/>
    </source>
</evidence>
<dbReference type="EMBL" id="CP000444">
    <property type="protein sequence ID" value="ABI42033.1"/>
    <property type="molecule type" value="Genomic_DNA"/>
</dbReference>
<dbReference type="HOGENOM" id="CLU_108029_0_0_6"/>
<reference evidence="2" key="1">
    <citation type="submission" date="2006-08" db="EMBL/GenBank/DDBJ databases">
        <title>Complete sequence of Chromosome1 of Shewanella sp. MR-7.</title>
        <authorList>
            <consortium name="US DOE Joint Genome Institute"/>
            <person name="Copeland A."/>
            <person name="Lucas S."/>
            <person name="Lapidus A."/>
            <person name="Barry K."/>
            <person name="Detter J.C."/>
            <person name="Glavina del Rio T."/>
            <person name="Hammon N."/>
            <person name="Israni S."/>
            <person name="Dalin E."/>
            <person name="Tice H."/>
            <person name="Pitluck S."/>
            <person name="Kiss H."/>
            <person name="Brettin T."/>
            <person name="Bruce D."/>
            <person name="Han C."/>
            <person name="Tapia R."/>
            <person name="Gilna P."/>
            <person name="Schmutz J."/>
            <person name="Larimer F."/>
            <person name="Land M."/>
            <person name="Hauser L."/>
            <person name="Kyrpides N."/>
            <person name="Mikhailova N."/>
            <person name="Nealson K."/>
            <person name="Konstantinidis K."/>
            <person name="Klappenbach J."/>
            <person name="Tiedje J."/>
            <person name="Richardson P."/>
        </authorList>
    </citation>
    <scope>NUCLEOTIDE SEQUENCE</scope>
    <source>
        <strain evidence="2">MR-7</strain>
    </source>
</reference>